<organism evidence="1 2">
    <name type="scientific">Pseudomonas floridensis</name>
    <dbReference type="NCBI Taxonomy" id="1958950"/>
    <lineage>
        <taxon>Bacteria</taxon>
        <taxon>Pseudomonadati</taxon>
        <taxon>Pseudomonadota</taxon>
        <taxon>Gammaproteobacteria</taxon>
        <taxon>Pseudomonadales</taxon>
        <taxon>Pseudomonadaceae</taxon>
        <taxon>Pseudomonas</taxon>
    </lineage>
</organism>
<dbReference type="OrthoDB" id="6882808at2"/>
<reference evidence="2" key="1">
    <citation type="submission" date="2017-02" db="EMBL/GenBank/DDBJ databases">
        <title>Pseudomonas floridae sp. nov., a novel pathogenic bacterial species isolated from tomato.</title>
        <authorList>
            <person name="Timilsina S."/>
            <person name="Vallad G.E."/>
            <person name="Jones J.B."/>
        </authorList>
    </citation>
    <scope>NUCLEOTIDE SEQUENCE [LARGE SCALE GENOMIC DNA]</scope>
    <source>
        <strain evidence="2">GEV388</strain>
    </source>
</reference>
<dbReference type="EMBL" id="MUIO01000021">
    <property type="protein sequence ID" value="ORC60199.1"/>
    <property type="molecule type" value="Genomic_DNA"/>
</dbReference>
<evidence type="ECO:0000313" key="1">
    <source>
        <dbReference type="EMBL" id="ORC60199.1"/>
    </source>
</evidence>
<comment type="caution">
    <text evidence="1">The sequence shown here is derived from an EMBL/GenBank/DDBJ whole genome shotgun (WGS) entry which is preliminary data.</text>
</comment>
<sequence>MNAYRDAQAGEARTFVTRNDQWVKLVERLLKRAAGVLVEKVCRKAMAENELLVVKHAVERNELYNVFSIVRPAADQMLRVDSTSIYWDWIVAFGSYSDAVGSCWPYMSQERRAYALIRAEELANEICK</sequence>
<dbReference type="RefSeq" id="WP_083182151.1">
    <property type="nucleotide sequence ID" value="NZ_CBCRZR010000007.1"/>
</dbReference>
<protein>
    <submittedName>
        <fullName evidence="1">Uncharacterized protein</fullName>
    </submittedName>
</protein>
<dbReference type="STRING" id="1958950.BZK31_07750"/>
<keyword evidence="2" id="KW-1185">Reference proteome</keyword>
<evidence type="ECO:0000313" key="2">
    <source>
        <dbReference type="Proteomes" id="UP000192815"/>
    </source>
</evidence>
<gene>
    <name evidence="1" type="ORF">BZK31_07750</name>
</gene>
<accession>A0A1X0N8W4</accession>
<proteinExistence type="predicted"/>
<dbReference type="AlphaFoldDB" id="A0A1X0N8W4"/>
<dbReference type="Proteomes" id="UP000192815">
    <property type="component" value="Unassembled WGS sequence"/>
</dbReference>
<name>A0A1X0N8W4_9PSED</name>